<dbReference type="Proteomes" id="UP000308600">
    <property type="component" value="Unassembled WGS sequence"/>
</dbReference>
<reference evidence="1 2" key="1">
    <citation type="journal article" date="2019" name="Nat. Ecol. Evol.">
        <title>Megaphylogeny resolves global patterns of mushroom evolution.</title>
        <authorList>
            <person name="Varga T."/>
            <person name="Krizsan K."/>
            <person name="Foldi C."/>
            <person name="Dima B."/>
            <person name="Sanchez-Garcia M."/>
            <person name="Sanchez-Ramirez S."/>
            <person name="Szollosi G.J."/>
            <person name="Szarkandi J.G."/>
            <person name="Papp V."/>
            <person name="Albert L."/>
            <person name="Andreopoulos W."/>
            <person name="Angelini C."/>
            <person name="Antonin V."/>
            <person name="Barry K.W."/>
            <person name="Bougher N.L."/>
            <person name="Buchanan P."/>
            <person name="Buyck B."/>
            <person name="Bense V."/>
            <person name="Catcheside P."/>
            <person name="Chovatia M."/>
            <person name="Cooper J."/>
            <person name="Damon W."/>
            <person name="Desjardin D."/>
            <person name="Finy P."/>
            <person name="Geml J."/>
            <person name="Haridas S."/>
            <person name="Hughes K."/>
            <person name="Justo A."/>
            <person name="Karasinski D."/>
            <person name="Kautmanova I."/>
            <person name="Kiss B."/>
            <person name="Kocsube S."/>
            <person name="Kotiranta H."/>
            <person name="LaButti K.M."/>
            <person name="Lechner B.E."/>
            <person name="Liimatainen K."/>
            <person name="Lipzen A."/>
            <person name="Lukacs Z."/>
            <person name="Mihaltcheva S."/>
            <person name="Morgado L.N."/>
            <person name="Niskanen T."/>
            <person name="Noordeloos M.E."/>
            <person name="Ohm R.A."/>
            <person name="Ortiz-Santana B."/>
            <person name="Ovrebo C."/>
            <person name="Racz N."/>
            <person name="Riley R."/>
            <person name="Savchenko A."/>
            <person name="Shiryaev A."/>
            <person name="Soop K."/>
            <person name="Spirin V."/>
            <person name="Szebenyi C."/>
            <person name="Tomsovsky M."/>
            <person name="Tulloss R.E."/>
            <person name="Uehling J."/>
            <person name="Grigoriev I.V."/>
            <person name="Vagvolgyi C."/>
            <person name="Papp T."/>
            <person name="Martin F.M."/>
            <person name="Miettinen O."/>
            <person name="Hibbett D.S."/>
            <person name="Nagy L.G."/>
        </authorList>
    </citation>
    <scope>NUCLEOTIDE SEQUENCE [LARGE SCALE GENOMIC DNA]</scope>
    <source>
        <strain evidence="1 2">NL-1719</strain>
    </source>
</reference>
<protein>
    <submittedName>
        <fullName evidence="1">Uncharacterized protein</fullName>
    </submittedName>
</protein>
<evidence type="ECO:0000313" key="1">
    <source>
        <dbReference type="EMBL" id="TFK70323.1"/>
    </source>
</evidence>
<name>A0ACD3AX78_9AGAR</name>
<accession>A0ACD3AX78</accession>
<evidence type="ECO:0000313" key="2">
    <source>
        <dbReference type="Proteomes" id="UP000308600"/>
    </source>
</evidence>
<keyword evidence="2" id="KW-1185">Reference proteome</keyword>
<sequence length="389" mass="43315">MARFLQPKLASEITSSAESLGGLVVYINLSRYSCDAMVILPECDDVLHVPLPELDLHVLHVTRKLFFGYIQGKGREEVTFKRIGKLVKAPDSSQRSRLAGLYLTCAEVLPYLWRTVVKPVLDSLAIQPRITKSSADLPRIWWCPSGPLASLPLHAAGRYRNEFGDNIFDYVVSSYLPSAAAASYITRREESTRQFRLLTTANPEGSGLPGTERELSIIKEHATNLETTELRGKEATIEATKRETMFASWVHFSCHGVQKSEEPLNSALLLANRSRLSLLEISKLSIPRAEFAFLSACQTAKGSTENASESAHLAAGMLVAGYRSVIRTMWRISDASAPDLANCVYKRLLEGEWPDYRRAAYALHEATQVLRKQEGTGFMDWVPFIHLGV</sequence>
<organism evidence="1 2">
    <name type="scientific">Pluteus cervinus</name>
    <dbReference type="NCBI Taxonomy" id="181527"/>
    <lineage>
        <taxon>Eukaryota</taxon>
        <taxon>Fungi</taxon>
        <taxon>Dikarya</taxon>
        <taxon>Basidiomycota</taxon>
        <taxon>Agaricomycotina</taxon>
        <taxon>Agaricomycetes</taxon>
        <taxon>Agaricomycetidae</taxon>
        <taxon>Agaricales</taxon>
        <taxon>Pluteineae</taxon>
        <taxon>Pluteaceae</taxon>
        <taxon>Pluteus</taxon>
    </lineage>
</organism>
<dbReference type="EMBL" id="ML208315">
    <property type="protein sequence ID" value="TFK70323.1"/>
    <property type="molecule type" value="Genomic_DNA"/>
</dbReference>
<proteinExistence type="predicted"/>
<gene>
    <name evidence="1" type="ORF">BDN72DRAFT_896568</name>
</gene>